<proteinExistence type="predicted"/>
<organism evidence="1 2">
    <name type="scientific">Puccinia graminis f. sp. tritici</name>
    <dbReference type="NCBI Taxonomy" id="56615"/>
    <lineage>
        <taxon>Eukaryota</taxon>
        <taxon>Fungi</taxon>
        <taxon>Dikarya</taxon>
        <taxon>Basidiomycota</taxon>
        <taxon>Pucciniomycotina</taxon>
        <taxon>Pucciniomycetes</taxon>
        <taxon>Pucciniales</taxon>
        <taxon>Pucciniaceae</taxon>
        <taxon>Puccinia</taxon>
    </lineage>
</organism>
<comment type="caution">
    <text evidence="1">The sequence shown here is derived from an EMBL/GenBank/DDBJ whole genome shotgun (WGS) entry which is preliminary data.</text>
</comment>
<gene>
    <name evidence="1" type="ORF">PGT21_011911</name>
</gene>
<dbReference type="Proteomes" id="UP000324748">
    <property type="component" value="Unassembled WGS sequence"/>
</dbReference>
<evidence type="ECO:0000313" key="2">
    <source>
        <dbReference type="Proteomes" id="UP000324748"/>
    </source>
</evidence>
<accession>A0A5B0PRQ2</accession>
<evidence type="ECO:0000313" key="1">
    <source>
        <dbReference type="EMBL" id="KAA1103270.1"/>
    </source>
</evidence>
<keyword evidence="2" id="KW-1185">Reference proteome</keyword>
<dbReference type="EMBL" id="VSWC01000042">
    <property type="protein sequence ID" value="KAA1103270.1"/>
    <property type="molecule type" value="Genomic_DNA"/>
</dbReference>
<reference evidence="1 2" key="1">
    <citation type="submission" date="2019-05" db="EMBL/GenBank/DDBJ databases">
        <title>Emergence of the Ug99 lineage of the wheat stem rust pathogen through somatic hybridization.</title>
        <authorList>
            <person name="Li F."/>
            <person name="Upadhyaya N.M."/>
            <person name="Sperschneider J."/>
            <person name="Matny O."/>
            <person name="Nguyen-Phuc H."/>
            <person name="Mago R."/>
            <person name="Raley C."/>
            <person name="Miller M.E."/>
            <person name="Silverstein K.A.T."/>
            <person name="Henningsen E."/>
            <person name="Hirsch C.D."/>
            <person name="Visser B."/>
            <person name="Pretorius Z.A."/>
            <person name="Steffenson B.J."/>
            <person name="Schwessinger B."/>
            <person name="Dodds P.N."/>
            <person name="Figueroa M."/>
        </authorList>
    </citation>
    <scope>NUCLEOTIDE SEQUENCE [LARGE SCALE GENOMIC DNA]</scope>
    <source>
        <strain evidence="1">21-0</strain>
    </source>
</reference>
<dbReference type="AlphaFoldDB" id="A0A5B0PRQ2"/>
<name>A0A5B0PRQ2_PUCGR</name>
<sequence length="77" mass="8413">MLLSMERNSGPLCVVGPSGYPEEEQLDAARSAGDPIAIPSDASSPVFFQTSHPIPTQWDIGIHNSLKRVSKWLLFAF</sequence>
<protein>
    <submittedName>
        <fullName evidence="1">Uncharacterized protein</fullName>
    </submittedName>
</protein>